<sequence>MELFPIEIRPPFQPPSEDAKLVLLADGGIHFDGADLRRHLSRCVRYAREHRVHLVSGLFVHEGNLCLCLLGPDGQALCRQPALHLSLPLRGALRPGERAEVVHTELGNLFLCVDADIYHPQVLRTAALKGADAVLSVQCLDPAEETPERVLCTVWNAAQSNNVYVANFAAGGAVVCCPAPVTRAGDGYLVRRTDALPVRFALNMERLDEIRARFELMERINPALVENYAAELGR</sequence>
<dbReference type="EMBL" id="RCHT01000004">
    <property type="protein sequence ID" value="RLL13209.1"/>
    <property type="molecule type" value="Genomic_DNA"/>
</dbReference>
<dbReference type="Gene3D" id="3.60.110.10">
    <property type="entry name" value="Carbon-nitrogen hydrolase"/>
    <property type="match status" value="1"/>
</dbReference>
<dbReference type="SUPFAM" id="SSF56317">
    <property type="entry name" value="Carbon-nitrogen hydrolase"/>
    <property type="match status" value="1"/>
</dbReference>
<evidence type="ECO:0000313" key="1">
    <source>
        <dbReference type="EMBL" id="RLL13209.1"/>
    </source>
</evidence>
<reference evidence="1 2" key="1">
    <citation type="submission" date="2018-10" db="EMBL/GenBank/DDBJ databases">
        <title>Anaerotruncus faecis sp. nov., isolated from human feces.</title>
        <authorList>
            <person name="Wang Y.-J."/>
        </authorList>
    </citation>
    <scope>NUCLEOTIDE SEQUENCE [LARGE SCALE GENOMIC DNA]</scope>
    <source>
        <strain evidence="1 2">22A2-44</strain>
    </source>
</reference>
<accession>A0A498CNH8</accession>
<dbReference type="Proteomes" id="UP000276301">
    <property type="component" value="Unassembled WGS sequence"/>
</dbReference>
<dbReference type="InterPro" id="IPR036526">
    <property type="entry name" value="C-N_Hydrolase_sf"/>
</dbReference>
<proteinExistence type="predicted"/>
<gene>
    <name evidence="1" type="ORF">D4A47_04535</name>
</gene>
<organism evidence="1 2">
    <name type="scientific">Anaerotruncus massiliensis</name>
    <name type="common">ex Liu et al. 2021</name>
    <dbReference type="NCBI Taxonomy" id="2321404"/>
    <lineage>
        <taxon>Bacteria</taxon>
        <taxon>Bacillati</taxon>
        <taxon>Bacillota</taxon>
        <taxon>Clostridia</taxon>
        <taxon>Eubacteriales</taxon>
        <taxon>Oscillospiraceae</taxon>
        <taxon>Anaerotruncus</taxon>
    </lineage>
</organism>
<evidence type="ECO:0000313" key="2">
    <source>
        <dbReference type="Proteomes" id="UP000276301"/>
    </source>
</evidence>
<name>A0A498CNH8_9FIRM</name>
<dbReference type="AlphaFoldDB" id="A0A498CNH8"/>
<evidence type="ECO:0008006" key="3">
    <source>
        <dbReference type="Google" id="ProtNLM"/>
    </source>
</evidence>
<dbReference type="RefSeq" id="WP_121586340.1">
    <property type="nucleotide sequence ID" value="NZ_RCHT01000004.1"/>
</dbReference>
<keyword evidence="2" id="KW-1185">Reference proteome</keyword>
<protein>
    <recommendedName>
        <fullName evidence="3">Carbon-nitrogen hydrolase family protein</fullName>
    </recommendedName>
</protein>
<comment type="caution">
    <text evidence="1">The sequence shown here is derived from an EMBL/GenBank/DDBJ whole genome shotgun (WGS) entry which is preliminary data.</text>
</comment>